<keyword evidence="3" id="KW-1185">Reference proteome</keyword>
<dbReference type="PANTHER" id="PTHR32251">
    <property type="entry name" value="3-OXO-5-ALPHA-STEROID 4-DEHYDROGENASE"/>
    <property type="match status" value="1"/>
</dbReference>
<dbReference type="Proteomes" id="UP000588277">
    <property type="component" value="Unassembled WGS sequence"/>
</dbReference>
<protein>
    <submittedName>
        <fullName evidence="2">Steroid reductase</fullName>
    </submittedName>
</protein>
<comment type="caution">
    <text evidence="2">The sequence shown here is derived from an EMBL/GenBank/DDBJ whole genome shotgun (WGS) entry which is preliminary data.</text>
</comment>
<dbReference type="Gene3D" id="1.20.120.1630">
    <property type="match status" value="1"/>
</dbReference>
<evidence type="ECO:0000313" key="2">
    <source>
        <dbReference type="EMBL" id="NMM99660.1"/>
    </source>
</evidence>
<sequence>MGVLFLAAFAAALAVSAIGFRKFVWFISLGYGFSVAAIGVALAAVGLAGLASDSHDAAALTPLGAVLCALLVVYGVRLGGFLLARERRSASYRDAMRREIKDGSGVPTVAKIGTWLACALLYACETSPVLFRVGSGMRDDWAGVAGAAICACGIALEAVADHTKSTFKRDHPRRFCDVGVYRLVRCPNYLGEVLAWTGVFVSGWSAARGFWQWLAMTAGWLVITWIMFGGARRLEIRQTRNYGDDPDYRAYAASTPILIPFVPLYSVAKLTWLVG</sequence>
<feature type="transmembrane region" description="Helical" evidence="1">
    <location>
        <begin position="213"/>
        <end position="231"/>
    </location>
</feature>
<evidence type="ECO:0000313" key="3">
    <source>
        <dbReference type="Proteomes" id="UP000588277"/>
    </source>
</evidence>
<dbReference type="AlphaFoldDB" id="A0A7Y0HWW4"/>
<evidence type="ECO:0000256" key="1">
    <source>
        <dbReference type="SAM" id="Phobius"/>
    </source>
</evidence>
<name>A0A7Y0HWW4_9BIFI</name>
<dbReference type="PANTHER" id="PTHR32251:SF15">
    <property type="entry name" value="3-OXO-5-ALPHA-STEROID 4-DEHYDROGENASE (DUF1295)"/>
    <property type="match status" value="1"/>
</dbReference>
<feature type="transmembrane region" description="Helical" evidence="1">
    <location>
        <begin position="29"/>
        <end position="51"/>
    </location>
</feature>
<keyword evidence="1" id="KW-0812">Transmembrane</keyword>
<dbReference type="InterPro" id="IPR010721">
    <property type="entry name" value="UstE-like"/>
</dbReference>
<keyword evidence="1" id="KW-1133">Transmembrane helix</keyword>
<proteinExistence type="predicted"/>
<dbReference type="Pfam" id="PF06966">
    <property type="entry name" value="DUF1295"/>
    <property type="match status" value="1"/>
</dbReference>
<dbReference type="PROSITE" id="PS50244">
    <property type="entry name" value="S5A_REDUCTASE"/>
    <property type="match status" value="1"/>
</dbReference>
<dbReference type="EMBL" id="JAAIIH010000001">
    <property type="protein sequence ID" value="NMM99660.1"/>
    <property type="molecule type" value="Genomic_DNA"/>
</dbReference>
<dbReference type="GO" id="GO:0016020">
    <property type="term" value="C:membrane"/>
    <property type="evidence" value="ECO:0007669"/>
    <property type="project" value="TreeGrafter"/>
</dbReference>
<reference evidence="2 3" key="1">
    <citation type="submission" date="2020-02" db="EMBL/GenBank/DDBJ databases">
        <title>Characterization of phylogenetic diversity of novel bifidobacterial species isolated in Czech ZOOs.</title>
        <authorList>
            <person name="Lugli G.A."/>
            <person name="Vera N.B."/>
            <person name="Ventura M."/>
        </authorList>
    </citation>
    <scope>NUCLEOTIDE SEQUENCE [LARGE SCALE GENOMIC DNA]</scope>
    <source>
        <strain evidence="2 3">DSM 109958</strain>
    </source>
</reference>
<gene>
    <name evidence="2" type="ORF">G1C96_0238</name>
</gene>
<organism evidence="2 3">
    <name type="scientific">Bifidobacterium moraviense</name>
    <dbReference type="NCBI Taxonomy" id="2675323"/>
    <lineage>
        <taxon>Bacteria</taxon>
        <taxon>Bacillati</taxon>
        <taxon>Actinomycetota</taxon>
        <taxon>Actinomycetes</taxon>
        <taxon>Bifidobacteriales</taxon>
        <taxon>Bifidobacteriaceae</taxon>
        <taxon>Bifidobacterium</taxon>
    </lineage>
</organism>
<feature type="transmembrane region" description="Helical" evidence="1">
    <location>
        <begin position="63"/>
        <end position="84"/>
    </location>
</feature>
<accession>A0A7Y0HWW4</accession>
<dbReference type="RefSeq" id="WP_169274825.1">
    <property type="nucleotide sequence ID" value="NZ_JAAIIH010000001.1"/>
</dbReference>
<feature type="transmembrane region" description="Helical" evidence="1">
    <location>
        <begin position="141"/>
        <end position="160"/>
    </location>
</feature>
<keyword evidence="1" id="KW-0472">Membrane</keyword>